<gene>
    <name evidence="2" type="ORF">MUN86_30035</name>
</gene>
<evidence type="ECO:0000313" key="3">
    <source>
        <dbReference type="Proteomes" id="UP000830401"/>
    </source>
</evidence>
<organism evidence="2 3">
    <name type="scientific">Hymenobacter volaticus</name>
    <dbReference type="NCBI Taxonomy" id="2932254"/>
    <lineage>
        <taxon>Bacteria</taxon>
        <taxon>Pseudomonadati</taxon>
        <taxon>Bacteroidota</taxon>
        <taxon>Cytophagia</taxon>
        <taxon>Cytophagales</taxon>
        <taxon>Hymenobacteraceae</taxon>
        <taxon>Hymenobacter</taxon>
    </lineage>
</organism>
<protein>
    <submittedName>
        <fullName evidence="2">Uncharacterized protein</fullName>
    </submittedName>
</protein>
<keyword evidence="1" id="KW-0732">Signal</keyword>
<feature type="signal peptide" evidence="1">
    <location>
        <begin position="1"/>
        <end position="20"/>
    </location>
</feature>
<dbReference type="Proteomes" id="UP000830401">
    <property type="component" value="Plasmid unnamed7"/>
</dbReference>
<evidence type="ECO:0000313" key="2">
    <source>
        <dbReference type="EMBL" id="UOQ69754.1"/>
    </source>
</evidence>
<accession>A0ABY4GH33</accession>
<keyword evidence="3" id="KW-1185">Reference proteome</keyword>
<reference evidence="2" key="1">
    <citation type="submission" date="2022-04" db="EMBL/GenBank/DDBJ databases">
        <title>Hymenobacter sp. isolated from the air.</title>
        <authorList>
            <person name="Won M."/>
            <person name="Lee C.-M."/>
            <person name="Woen H.-Y."/>
            <person name="Kwon S.-W."/>
        </authorList>
    </citation>
    <scope>NUCLEOTIDE SEQUENCE</scope>
    <source>
        <strain evidence="2">5420S-77</strain>
        <plasmid evidence="2">unnamed7</plasmid>
    </source>
</reference>
<feature type="chain" id="PRO_5046288751" evidence="1">
    <location>
        <begin position="21"/>
        <end position="152"/>
    </location>
</feature>
<geneLocation type="plasmid" evidence="2 3">
    <name>unnamed7</name>
</geneLocation>
<keyword evidence="2" id="KW-0614">Plasmid</keyword>
<evidence type="ECO:0000256" key="1">
    <source>
        <dbReference type="SAM" id="SignalP"/>
    </source>
</evidence>
<dbReference type="RefSeq" id="WP_245127602.1">
    <property type="nucleotide sequence ID" value="NZ_CP095068.1"/>
</dbReference>
<sequence>MKHFLLLLATSALLATTSCSKDDVTPDTPTDLSRLSNKPVKTSEYGETNYGIYEPNQYEPNGRVLFHFRHTGKPALMQVAYRLYQGTTFEALGGFSYKQLQTNADELTGIDNRPLQPITSSSDLRVRIYRDNAFIGEWSIQTGDKIAKPLPD</sequence>
<proteinExistence type="predicted"/>
<dbReference type="EMBL" id="CP095068">
    <property type="protein sequence ID" value="UOQ69754.1"/>
    <property type="molecule type" value="Genomic_DNA"/>
</dbReference>
<name>A0ABY4GH33_9BACT</name>
<dbReference type="PROSITE" id="PS51257">
    <property type="entry name" value="PROKAR_LIPOPROTEIN"/>
    <property type="match status" value="1"/>
</dbReference>